<gene>
    <name evidence="1" type="ORF">PROFUN_16078</name>
</gene>
<comment type="caution">
    <text evidence="1">The sequence shown here is derived from an EMBL/GenBank/DDBJ whole genome shotgun (WGS) entry which is preliminary data.</text>
</comment>
<dbReference type="InParanoid" id="A0A2P6MXC8"/>
<dbReference type="EMBL" id="MDYQ01000332">
    <property type="protein sequence ID" value="PRP76364.1"/>
    <property type="molecule type" value="Genomic_DNA"/>
</dbReference>
<proteinExistence type="predicted"/>
<reference evidence="1 2" key="1">
    <citation type="journal article" date="2018" name="Genome Biol. Evol.">
        <title>Multiple Roots of Fruiting Body Formation in Amoebozoa.</title>
        <authorList>
            <person name="Hillmann F."/>
            <person name="Forbes G."/>
            <person name="Novohradska S."/>
            <person name="Ferling I."/>
            <person name="Riege K."/>
            <person name="Groth M."/>
            <person name="Westermann M."/>
            <person name="Marz M."/>
            <person name="Spaller T."/>
            <person name="Winckler T."/>
            <person name="Schaap P."/>
            <person name="Glockner G."/>
        </authorList>
    </citation>
    <scope>NUCLEOTIDE SEQUENCE [LARGE SCALE GENOMIC DNA]</scope>
    <source>
        <strain evidence="1 2">Jena</strain>
    </source>
</reference>
<protein>
    <submittedName>
        <fullName evidence="1">Uncharacterized protein</fullName>
    </submittedName>
</protein>
<keyword evidence="2" id="KW-1185">Reference proteome</keyword>
<sequence length="48" mass="5614">MIFFYLYSLAHAAALINRATIQKRISRLQKNRFSLQSKFEKLLAVIIS</sequence>
<accession>A0A2P6MXC8</accession>
<evidence type="ECO:0000313" key="1">
    <source>
        <dbReference type="EMBL" id="PRP76364.1"/>
    </source>
</evidence>
<name>A0A2P6MXC8_9EUKA</name>
<dbReference type="AlphaFoldDB" id="A0A2P6MXC8"/>
<dbReference type="Proteomes" id="UP000241769">
    <property type="component" value="Unassembled WGS sequence"/>
</dbReference>
<organism evidence="1 2">
    <name type="scientific">Planoprotostelium fungivorum</name>
    <dbReference type="NCBI Taxonomy" id="1890364"/>
    <lineage>
        <taxon>Eukaryota</taxon>
        <taxon>Amoebozoa</taxon>
        <taxon>Evosea</taxon>
        <taxon>Variosea</taxon>
        <taxon>Cavosteliida</taxon>
        <taxon>Cavosteliaceae</taxon>
        <taxon>Planoprotostelium</taxon>
    </lineage>
</organism>
<feature type="non-terminal residue" evidence="1">
    <location>
        <position position="48"/>
    </location>
</feature>
<evidence type="ECO:0000313" key="2">
    <source>
        <dbReference type="Proteomes" id="UP000241769"/>
    </source>
</evidence>